<dbReference type="GO" id="GO:0005524">
    <property type="term" value="F:ATP binding"/>
    <property type="evidence" value="ECO:0007669"/>
    <property type="project" value="UniProtKB-KW"/>
</dbReference>
<dbReference type="Pfam" id="PF00749">
    <property type="entry name" value="tRNA-synt_1c"/>
    <property type="match status" value="1"/>
</dbReference>
<accession>A0A1M7Z4F5</accession>
<keyword evidence="3 7" id="KW-0547">Nucleotide-binding</keyword>
<dbReference type="PANTHER" id="PTHR43311">
    <property type="entry name" value="GLUTAMATE--TRNA LIGASE"/>
    <property type="match status" value="1"/>
</dbReference>
<keyword evidence="2" id="KW-0479">Metal-binding</keyword>
<evidence type="ECO:0000259" key="8">
    <source>
        <dbReference type="Pfam" id="PF00749"/>
    </source>
</evidence>
<evidence type="ECO:0000256" key="7">
    <source>
        <dbReference type="RuleBase" id="RU363037"/>
    </source>
</evidence>
<keyword evidence="6 7" id="KW-0030">Aminoacyl-tRNA synthetase</keyword>
<dbReference type="SUPFAM" id="SSF52374">
    <property type="entry name" value="Nucleotidylyl transferase"/>
    <property type="match status" value="1"/>
</dbReference>
<protein>
    <submittedName>
        <fullName evidence="9">Glutamyl-tRNA synthetase</fullName>
    </submittedName>
</protein>
<dbReference type="AlphaFoldDB" id="A0A1M7Z4F5"/>
<dbReference type="GO" id="GO:0004818">
    <property type="term" value="F:glutamate-tRNA ligase activity"/>
    <property type="evidence" value="ECO:0007669"/>
    <property type="project" value="TreeGrafter"/>
</dbReference>
<gene>
    <name evidence="9" type="ORF">SAMN04488108_0384</name>
</gene>
<evidence type="ECO:0000256" key="6">
    <source>
        <dbReference type="ARBA" id="ARBA00023146"/>
    </source>
</evidence>
<evidence type="ECO:0000256" key="2">
    <source>
        <dbReference type="ARBA" id="ARBA00022723"/>
    </source>
</evidence>
<keyword evidence="7" id="KW-0648">Protein biosynthesis</keyword>
<evidence type="ECO:0000256" key="5">
    <source>
        <dbReference type="ARBA" id="ARBA00022840"/>
    </source>
</evidence>
<evidence type="ECO:0000256" key="4">
    <source>
        <dbReference type="ARBA" id="ARBA00022833"/>
    </source>
</evidence>
<evidence type="ECO:0000313" key="9">
    <source>
        <dbReference type="EMBL" id="SHO59818.1"/>
    </source>
</evidence>
<comment type="similarity">
    <text evidence="7">Belongs to the class-I aminoacyl-tRNA synthetase family.</text>
</comment>
<keyword evidence="5 7" id="KW-0067">ATP-binding</keyword>
<keyword evidence="10" id="KW-1185">Reference proteome</keyword>
<dbReference type="InterPro" id="IPR001412">
    <property type="entry name" value="aa-tRNA-synth_I_CS"/>
</dbReference>
<reference evidence="10" key="1">
    <citation type="submission" date="2016-12" db="EMBL/GenBank/DDBJ databases">
        <authorList>
            <person name="Varghese N."/>
            <person name="Submissions S."/>
        </authorList>
    </citation>
    <scope>NUCLEOTIDE SEQUENCE [LARGE SCALE GENOMIC DNA]</scope>
    <source>
        <strain evidence="10">DSM 25035</strain>
    </source>
</reference>
<dbReference type="PROSITE" id="PS00178">
    <property type="entry name" value="AA_TRNA_LIGASE_I"/>
    <property type="match status" value="1"/>
</dbReference>
<evidence type="ECO:0000313" key="10">
    <source>
        <dbReference type="Proteomes" id="UP000184609"/>
    </source>
</evidence>
<dbReference type="OrthoDB" id="9807503at2"/>
<dbReference type="InterPro" id="IPR020058">
    <property type="entry name" value="Glu/Gln-tRNA-synth_Ib_cat-dom"/>
</dbReference>
<dbReference type="PRINTS" id="PR00987">
    <property type="entry name" value="TRNASYNTHGLU"/>
</dbReference>
<feature type="domain" description="Glutamyl/glutaminyl-tRNA synthetase class Ib catalytic" evidence="8">
    <location>
        <begin position="6"/>
        <end position="260"/>
    </location>
</feature>
<proteinExistence type="inferred from homology"/>
<organism evidence="9 10">
    <name type="scientific">Algoriphagus zhangzhouensis</name>
    <dbReference type="NCBI Taxonomy" id="1073327"/>
    <lineage>
        <taxon>Bacteria</taxon>
        <taxon>Pseudomonadati</taxon>
        <taxon>Bacteroidota</taxon>
        <taxon>Cytophagia</taxon>
        <taxon>Cytophagales</taxon>
        <taxon>Cyclobacteriaceae</taxon>
        <taxon>Algoriphagus</taxon>
    </lineage>
</organism>
<evidence type="ECO:0000256" key="1">
    <source>
        <dbReference type="ARBA" id="ARBA00022598"/>
    </source>
</evidence>
<dbReference type="GO" id="GO:0006424">
    <property type="term" value="P:glutamyl-tRNA aminoacylation"/>
    <property type="evidence" value="ECO:0007669"/>
    <property type="project" value="TreeGrafter"/>
</dbReference>
<dbReference type="Gene3D" id="3.40.50.620">
    <property type="entry name" value="HUPs"/>
    <property type="match status" value="1"/>
</dbReference>
<keyword evidence="1 7" id="KW-0436">Ligase</keyword>
<dbReference type="PANTHER" id="PTHR43311:SF1">
    <property type="entry name" value="GLUTAMYL-Q TRNA(ASP) SYNTHETASE"/>
    <property type="match status" value="1"/>
</dbReference>
<dbReference type="RefSeq" id="WP_073570055.1">
    <property type="nucleotide sequence ID" value="NZ_FRXN01000001.1"/>
</dbReference>
<dbReference type="InterPro" id="IPR049940">
    <property type="entry name" value="GluQ/Sye"/>
</dbReference>
<dbReference type="InterPro" id="IPR014729">
    <property type="entry name" value="Rossmann-like_a/b/a_fold"/>
</dbReference>
<keyword evidence="4" id="KW-0862">Zinc</keyword>
<dbReference type="GO" id="GO:0005829">
    <property type="term" value="C:cytosol"/>
    <property type="evidence" value="ECO:0007669"/>
    <property type="project" value="TreeGrafter"/>
</dbReference>
<dbReference type="EMBL" id="FRXN01000001">
    <property type="protein sequence ID" value="SHO59818.1"/>
    <property type="molecule type" value="Genomic_DNA"/>
</dbReference>
<dbReference type="STRING" id="1073327.SAMN04488108_0384"/>
<name>A0A1M7Z4F5_9BACT</name>
<sequence>MNPTLTRIAPTPSGFLHLGNAYSFLLTKALAEKTGAKILLRIDDLDQERYRPEFVEDIFESLDFLEIPIEKGPKNRKELEEEWSQKFRMDSYESALDQLREKGILFGCNCSRKKISQMNSSGYYLGHCLGRNLSLDKPEITWRINSLESDLVSIIQYPDKKVWEVIPQDSSFFIVRKRDGLPSFQLTSVIDDLRFGVDLIVRGQDLYGSSLAQSFLAETLGLPDYQKIQYFHHPILKGPKKKKLSKSDGSTSLQFLRKEGKSLNDVYQLIGEFSGKPIEKFEDFQELIP</sequence>
<dbReference type="InterPro" id="IPR000924">
    <property type="entry name" value="Glu/Gln-tRNA-synth"/>
</dbReference>
<dbReference type="Proteomes" id="UP000184609">
    <property type="component" value="Unassembled WGS sequence"/>
</dbReference>
<evidence type="ECO:0000256" key="3">
    <source>
        <dbReference type="ARBA" id="ARBA00022741"/>
    </source>
</evidence>